<dbReference type="AlphaFoldDB" id="A0A9W4T9L3"/>
<sequence>QHNETLGKSNFIVTAVSIISSRQQNTNIFIHIIVFYLKNTTRDNDLERFEKASDICILNLEKDNLPKSLLSITLVGIASDNSETNDDKVILKLNTREHIDSQNNKSFSFDLYHFLEESHLLLITSKVSRGSSLYITGSLSLIDDLLL</sequence>
<evidence type="ECO:0000313" key="1">
    <source>
        <dbReference type="EMBL" id="CAI2199112.1"/>
    </source>
</evidence>
<name>A0A9W4T9L3_9GLOM</name>
<feature type="non-terminal residue" evidence="1">
    <location>
        <position position="1"/>
    </location>
</feature>
<gene>
    <name evidence="1" type="ORF">FWILDA_LOCUS18910</name>
</gene>
<proteinExistence type="predicted"/>
<dbReference type="Proteomes" id="UP001153678">
    <property type="component" value="Unassembled WGS sequence"/>
</dbReference>
<feature type="non-terminal residue" evidence="1">
    <location>
        <position position="147"/>
    </location>
</feature>
<organism evidence="1 2">
    <name type="scientific">Funneliformis geosporum</name>
    <dbReference type="NCBI Taxonomy" id="1117311"/>
    <lineage>
        <taxon>Eukaryota</taxon>
        <taxon>Fungi</taxon>
        <taxon>Fungi incertae sedis</taxon>
        <taxon>Mucoromycota</taxon>
        <taxon>Glomeromycotina</taxon>
        <taxon>Glomeromycetes</taxon>
        <taxon>Glomerales</taxon>
        <taxon>Glomeraceae</taxon>
        <taxon>Funneliformis</taxon>
    </lineage>
</organism>
<reference evidence="1" key="1">
    <citation type="submission" date="2022-08" db="EMBL/GenBank/DDBJ databases">
        <authorList>
            <person name="Kallberg Y."/>
            <person name="Tangrot J."/>
            <person name="Rosling A."/>
        </authorList>
    </citation>
    <scope>NUCLEOTIDE SEQUENCE</scope>
    <source>
        <strain evidence="1">Wild A</strain>
    </source>
</reference>
<evidence type="ECO:0000313" key="2">
    <source>
        <dbReference type="Proteomes" id="UP001153678"/>
    </source>
</evidence>
<dbReference type="OrthoDB" id="10401346at2759"/>
<dbReference type="EMBL" id="CAMKVN010020305">
    <property type="protein sequence ID" value="CAI2199112.1"/>
    <property type="molecule type" value="Genomic_DNA"/>
</dbReference>
<protein>
    <submittedName>
        <fullName evidence="1">17185_t:CDS:1</fullName>
    </submittedName>
</protein>
<keyword evidence="2" id="KW-1185">Reference proteome</keyword>
<accession>A0A9W4T9L3</accession>
<comment type="caution">
    <text evidence="1">The sequence shown here is derived from an EMBL/GenBank/DDBJ whole genome shotgun (WGS) entry which is preliminary data.</text>
</comment>